<feature type="domain" description="Pectate lyase" evidence="4">
    <location>
        <begin position="217"/>
        <end position="431"/>
    </location>
</feature>
<dbReference type="SMART" id="SM00656">
    <property type="entry name" value="Amb_all"/>
    <property type="match status" value="1"/>
</dbReference>
<keyword evidence="2" id="KW-0119">Carbohydrate metabolism</keyword>
<dbReference type="Proteomes" id="UP000198253">
    <property type="component" value="Chromosome I"/>
</dbReference>
<dbReference type="SMART" id="SM00710">
    <property type="entry name" value="PbH1"/>
    <property type="match status" value="3"/>
</dbReference>
<dbReference type="InterPro" id="IPR000772">
    <property type="entry name" value="Ricin_B_lectin"/>
</dbReference>
<dbReference type="Pfam" id="PF00544">
    <property type="entry name" value="Pectate_lyase_4"/>
    <property type="match status" value="1"/>
</dbReference>
<dbReference type="InterPro" id="IPR002022">
    <property type="entry name" value="Pec_lyase"/>
</dbReference>
<dbReference type="Pfam" id="PF00652">
    <property type="entry name" value="Ricin_B_lectin"/>
    <property type="match status" value="1"/>
</dbReference>
<dbReference type="InterPro" id="IPR035992">
    <property type="entry name" value="Ricin_B-like_lectins"/>
</dbReference>
<dbReference type="InParanoid" id="A0A1C4W5J6"/>
<dbReference type="GO" id="GO:0030570">
    <property type="term" value="F:pectate lyase activity"/>
    <property type="evidence" value="ECO:0007669"/>
    <property type="project" value="InterPro"/>
</dbReference>
<dbReference type="InterPro" id="IPR045032">
    <property type="entry name" value="PEL"/>
</dbReference>
<dbReference type="SUPFAM" id="SSF50370">
    <property type="entry name" value="Ricin B-like lectins"/>
    <property type="match status" value="1"/>
</dbReference>
<keyword evidence="2" id="KW-0964">Secreted</keyword>
<dbReference type="InterPro" id="IPR011050">
    <property type="entry name" value="Pectin_lyase_fold/virulence"/>
</dbReference>
<keyword evidence="6" id="KW-1185">Reference proteome</keyword>
<reference evidence="6" key="1">
    <citation type="submission" date="2016-06" db="EMBL/GenBank/DDBJ databases">
        <authorList>
            <person name="Varghese N."/>
            <person name="Submissions Spin"/>
        </authorList>
    </citation>
    <scope>NUCLEOTIDE SEQUENCE [LARGE SCALE GENOMIC DNA]</scope>
    <source>
        <strain evidence="6">DSM 43816</strain>
    </source>
</reference>
<sequence length="493" mass="52198">MSIKQSPKRSRLAAAGAVLTAVPAALVGVVVIGASASSAAAPVSNGVYTLASASSGKCVNVVGASTGNAGLLAQLACDTSAGAQQFRVTSQNGAFGLVNVNSGRCVDVPYSSTTSGEQLWQWGCHAEPNQTWTFTASGATTDRYLIRSASSGLCVSNRDGSTAGGNPIVQEPCADIARMQWRFNPTGSTPPPTTPPALPYPNIPDGFAGAAGTTGGAGGTTVTVTTQADLERYASASTPHIIRVNGTITVTPYGKEIPIRSNKTVVGVGKNGQIVGGGFFLGAGTSNVIIRNLTIRDTRVASDDPDDKDFDYDGIQMDTADRIWIDHNHITRMNDGLIDSRKDTTNLTVSWNILAENNKTFGIGWTENVTARMTIHHNWIRDNRVRMPSTDNVAYAHLYNNYMQNTGQGNYSRGATRMVLENTYFDRVIDPYYKDSAAQLRQSGSIVVNSSGKQQTGGSAFTPSSFYSYRLDPASEVPNLVRTHAGPQANIGV</sequence>
<evidence type="ECO:0000259" key="4">
    <source>
        <dbReference type="SMART" id="SM00656"/>
    </source>
</evidence>
<comment type="similarity">
    <text evidence="2">Belongs to the polysaccharide lyase 1 family.</text>
</comment>
<keyword evidence="2" id="KW-0624">Polysaccharide degradation</keyword>
<dbReference type="AlphaFoldDB" id="A0A1C4W5J6"/>
<dbReference type="PANTHER" id="PTHR31683:SF18">
    <property type="entry name" value="PECTATE LYASE 21-RELATED"/>
    <property type="match status" value="1"/>
</dbReference>
<evidence type="ECO:0000313" key="5">
    <source>
        <dbReference type="EMBL" id="SCE91482.1"/>
    </source>
</evidence>
<dbReference type="InterPro" id="IPR006626">
    <property type="entry name" value="PbH1"/>
</dbReference>
<evidence type="ECO:0000313" key="6">
    <source>
        <dbReference type="Proteomes" id="UP000198253"/>
    </source>
</evidence>
<dbReference type="PROSITE" id="PS50231">
    <property type="entry name" value="RICIN_B_LECTIN"/>
    <property type="match status" value="1"/>
</dbReference>
<dbReference type="GO" id="GO:0005576">
    <property type="term" value="C:extracellular region"/>
    <property type="evidence" value="ECO:0007669"/>
    <property type="project" value="UniProtKB-SubCell"/>
</dbReference>
<dbReference type="SUPFAM" id="SSF51126">
    <property type="entry name" value="Pectin lyase-like"/>
    <property type="match status" value="1"/>
</dbReference>
<dbReference type="SMART" id="SM00458">
    <property type="entry name" value="RICIN"/>
    <property type="match status" value="1"/>
</dbReference>
<evidence type="ECO:0000256" key="2">
    <source>
        <dbReference type="RuleBase" id="RU361173"/>
    </source>
</evidence>
<evidence type="ECO:0000259" key="3">
    <source>
        <dbReference type="SMART" id="SM00458"/>
    </source>
</evidence>
<name>A0A1C4W5J6_MICEC</name>
<comment type="subcellular location">
    <subcellularLocation>
        <location evidence="2">Secreted</location>
    </subcellularLocation>
</comment>
<dbReference type="EMBL" id="LT607413">
    <property type="protein sequence ID" value="SCE91482.1"/>
    <property type="molecule type" value="Genomic_DNA"/>
</dbReference>
<dbReference type="PANTHER" id="PTHR31683">
    <property type="entry name" value="PECTATE LYASE 18-RELATED"/>
    <property type="match status" value="1"/>
</dbReference>
<gene>
    <name evidence="5" type="ORF">GA0070618_1878</name>
</gene>
<accession>A0A1C4W5J6</accession>
<dbReference type="GO" id="GO:0000272">
    <property type="term" value="P:polysaccharide catabolic process"/>
    <property type="evidence" value="ECO:0007669"/>
    <property type="project" value="UniProtKB-KW"/>
</dbReference>
<protein>
    <submittedName>
        <fullName evidence="5">Pectate lyase</fullName>
    </submittedName>
</protein>
<dbReference type="Gene3D" id="2.160.20.10">
    <property type="entry name" value="Single-stranded right-handed beta-helix, Pectin lyase-like"/>
    <property type="match status" value="1"/>
</dbReference>
<dbReference type="Gene3D" id="2.80.10.50">
    <property type="match status" value="2"/>
</dbReference>
<evidence type="ECO:0000256" key="1">
    <source>
        <dbReference type="ARBA" id="ARBA00023239"/>
    </source>
</evidence>
<dbReference type="CDD" id="cd00161">
    <property type="entry name" value="beta-trefoil_Ricin-like"/>
    <property type="match status" value="1"/>
</dbReference>
<dbReference type="InterPro" id="IPR012334">
    <property type="entry name" value="Pectin_lyas_fold"/>
</dbReference>
<proteinExistence type="inferred from homology"/>
<feature type="domain" description="Ricin B lectin" evidence="3">
    <location>
        <begin position="45"/>
        <end position="184"/>
    </location>
</feature>
<organism evidence="5 6">
    <name type="scientific">Micromonospora echinospora</name>
    <name type="common">Micromonospora purpurea</name>
    <dbReference type="NCBI Taxonomy" id="1877"/>
    <lineage>
        <taxon>Bacteria</taxon>
        <taxon>Bacillati</taxon>
        <taxon>Actinomycetota</taxon>
        <taxon>Actinomycetes</taxon>
        <taxon>Micromonosporales</taxon>
        <taxon>Micromonosporaceae</taxon>
        <taxon>Micromonospora</taxon>
    </lineage>
</organism>
<keyword evidence="1 2" id="KW-0456">Lyase</keyword>